<feature type="compositionally biased region" description="Polar residues" evidence="1">
    <location>
        <begin position="131"/>
        <end position="142"/>
    </location>
</feature>
<evidence type="ECO:0000256" key="1">
    <source>
        <dbReference type="SAM" id="MobiDB-lite"/>
    </source>
</evidence>
<protein>
    <submittedName>
        <fullName evidence="2">Uncharacterized protein</fullName>
    </submittedName>
</protein>
<feature type="region of interest" description="Disordered" evidence="1">
    <location>
        <begin position="115"/>
        <end position="167"/>
    </location>
</feature>
<proteinExistence type="predicted"/>
<reference evidence="2 3" key="1">
    <citation type="submission" date="2018-08" db="EMBL/GenBank/DDBJ databases">
        <title>Genomic investigation of the strawberry pathogen Phytophthora fragariae indicates pathogenicity is determined by transcriptional variation in three key races.</title>
        <authorList>
            <person name="Adams T.M."/>
            <person name="Armitage A.D."/>
            <person name="Sobczyk M.K."/>
            <person name="Bates H.J."/>
            <person name="Dunwell J.M."/>
            <person name="Nellist C.F."/>
            <person name="Harrison R.J."/>
        </authorList>
    </citation>
    <scope>NUCLEOTIDE SEQUENCE [LARGE SCALE GENOMIC DNA]</scope>
    <source>
        <strain evidence="2 3">NOV-27</strain>
    </source>
</reference>
<gene>
    <name evidence="2" type="ORF">PF005_g23184</name>
</gene>
<dbReference type="Proteomes" id="UP000433483">
    <property type="component" value="Unassembled WGS sequence"/>
</dbReference>
<organism evidence="2 3">
    <name type="scientific">Phytophthora fragariae</name>
    <dbReference type="NCBI Taxonomy" id="53985"/>
    <lineage>
        <taxon>Eukaryota</taxon>
        <taxon>Sar</taxon>
        <taxon>Stramenopiles</taxon>
        <taxon>Oomycota</taxon>
        <taxon>Peronosporomycetes</taxon>
        <taxon>Peronosporales</taxon>
        <taxon>Peronosporaceae</taxon>
        <taxon>Phytophthora</taxon>
    </lineage>
</organism>
<feature type="compositionally biased region" description="Basic residues" evidence="1">
    <location>
        <begin position="158"/>
        <end position="167"/>
    </location>
</feature>
<name>A0A6A3W981_9STRA</name>
<evidence type="ECO:0000313" key="2">
    <source>
        <dbReference type="EMBL" id="KAE9180681.1"/>
    </source>
</evidence>
<accession>A0A6A3W981</accession>
<sequence length="167" mass="18347">MWWACEVTGERETGSTIVKLSHARLVRRHAPFHPHLFMTSVPLITGIERQVVKLTVSGYCIGRQQLCAAPRLASSRRFPHAAMPCGVRGNCEDELDSVDASGPDDLMAAFDQAAEESQSLLNRMPPAPIDTSPSNNTAQPSPNEMPLAPDRMPLTPPTRRRSPTAHR</sequence>
<dbReference type="EMBL" id="QXGB01002173">
    <property type="protein sequence ID" value="KAE9180681.1"/>
    <property type="molecule type" value="Genomic_DNA"/>
</dbReference>
<keyword evidence="3" id="KW-1185">Reference proteome</keyword>
<dbReference type="AlphaFoldDB" id="A0A6A3W981"/>
<evidence type="ECO:0000313" key="3">
    <source>
        <dbReference type="Proteomes" id="UP000433483"/>
    </source>
</evidence>
<comment type="caution">
    <text evidence="2">The sequence shown here is derived from an EMBL/GenBank/DDBJ whole genome shotgun (WGS) entry which is preliminary data.</text>
</comment>